<keyword evidence="1" id="KW-0812">Transmembrane</keyword>
<dbReference type="PANTHER" id="PTHR28026">
    <property type="entry name" value="DUF962 DOMAIN PROTEIN (AFU_ORTHOLOGUE AFUA_8G05310)"/>
    <property type="match status" value="1"/>
</dbReference>
<dbReference type="PANTHER" id="PTHR28026:SF9">
    <property type="entry name" value="2-HYDROXY-PALMITIC ACID DIOXYGENASE MPO1"/>
    <property type="match status" value="1"/>
</dbReference>
<evidence type="ECO:0000313" key="3">
    <source>
        <dbReference type="Proteomes" id="UP000053257"/>
    </source>
</evidence>
<evidence type="ECO:0000256" key="1">
    <source>
        <dbReference type="SAM" id="Phobius"/>
    </source>
</evidence>
<sequence length="197" mass="22500">MSSFFDVRKQLVFYGTYHASSPNVYLHMFFVPLIVWAIAVLQASTPVPSFVPDMQYKISDYLLFKLNNAFVYTIATWIYYFVLEPGAALLYLPQYTLLTLSATSFANSHANAVKYALCCQVTSWLVQFVGHGYLEKREPNLLENLPSAVVMAPYFIHIDNMFRLGYNSKLKQAVQDDIKLELEKLDREEAATAAKKL</sequence>
<keyword evidence="1" id="KW-1133">Transmembrane helix</keyword>
<dbReference type="Proteomes" id="UP000053257">
    <property type="component" value="Unassembled WGS sequence"/>
</dbReference>
<feature type="transmembrane region" description="Helical" evidence="1">
    <location>
        <begin position="24"/>
        <end position="41"/>
    </location>
</feature>
<dbReference type="EMBL" id="KN840529">
    <property type="protein sequence ID" value="KIP05949.1"/>
    <property type="molecule type" value="Genomic_DNA"/>
</dbReference>
<organism evidence="2 3">
    <name type="scientific">Phlebiopsis gigantea (strain 11061_1 CR5-6)</name>
    <name type="common">White-rot fungus</name>
    <name type="synonym">Peniophora gigantea</name>
    <dbReference type="NCBI Taxonomy" id="745531"/>
    <lineage>
        <taxon>Eukaryota</taxon>
        <taxon>Fungi</taxon>
        <taxon>Dikarya</taxon>
        <taxon>Basidiomycota</taxon>
        <taxon>Agaricomycotina</taxon>
        <taxon>Agaricomycetes</taxon>
        <taxon>Polyporales</taxon>
        <taxon>Phanerochaetaceae</taxon>
        <taxon>Phlebiopsis</taxon>
    </lineage>
</organism>
<dbReference type="GO" id="GO:0046521">
    <property type="term" value="P:sphingoid catabolic process"/>
    <property type="evidence" value="ECO:0007669"/>
    <property type="project" value="TreeGrafter"/>
</dbReference>
<dbReference type="GO" id="GO:0016020">
    <property type="term" value="C:membrane"/>
    <property type="evidence" value="ECO:0007669"/>
    <property type="project" value="GOC"/>
</dbReference>
<name>A0A0C3NLP6_PHLG1</name>
<dbReference type="OrthoDB" id="2124888at2759"/>
<dbReference type="AlphaFoldDB" id="A0A0C3NLP6"/>
<dbReference type="Pfam" id="PF06127">
    <property type="entry name" value="Mpo1-like"/>
    <property type="match status" value="1"/>
</dbReference>
<protein>
    <submittedName>
        <fullName evidence="2">Uncharacterized protein</fullName>
    </submittedName>
</protein>
<accession>A0A0C3NLP6</accession>
<keyword evidence="1" id="KW-0472">Membrane</keyword>
<dbReference type="GO" id="GO:0005783">
    <property type="term" value="C:endoplasmic reticulum"/>
    <property type="evidence" value="ECO:0007669"/>
    <property type="project" value="TreeGrafter"/>
</dbReference>
<dbReference type="HOGENOM" id="CLU_081702_1_1_1"/>
<gene>
    <name evidence="2" type="ORF">PHLGIDRAFT_128552</name>
</gene>
<feature type="transmembrane region" description="Helical" evidence="1">
    <location>
        <begin position="62"/>
        <end position="82"/>
    </location>
</feature>
<proteinExistence type="predicted"/>
<dbReference type="InterPro" id="IPR009305">
    <property type="entry name" value="Mpo1-like"/>
</dbReference>
<keyword evidence="3" id="KW-1185">Reference proteome</keyword>
<evidence type="ECO:0000313" key="2">
    <source>
        <dbReference type="EMBL" id="KIP05949.1"/>
    </source>
</evidence>
<reference evidence="2 3" key="1">
    <citation type="journal article" date="2014" name="PLoS Genet.">
        <title>Analysis of the Phlebiopsis gigantea genome, transcriptome and secretome provides insight into its pioneer colonization strategies of wood.</title>
        <authorList>
            <person name="Hori C."/>
            <person name="Ishida T."/>
            <person name="Igarashi K."/>
            <person name="Samejima M."/>
            <person name="Suzuki H."/>
            <person name="Master E."/>
            <person name="Ferreira P."/>
            <person name="Ruiz-Duenas F.J."/>
            <person name="Held B."/>
            <person name="Canessa P."/>
            <person name="Larrondo L.F."/>
            <person name="Schmoll M."/>
            <person name="Druzhinina I.S."/>
            <person name="Kubicek C.P."/>
            <person name="Gaskell J.A."/>
            <person name="Kersten P."/>
            <person name="St John F."/>
            <person name="Glasner J."/>
            <person name="Sabat G."/>
            <person name="Splinter BonDurant S."/>
            <person name="Syed K."/>
            <person name="Yadav J."/>
            <person name="Mgbeahuruike A.C."/>
            <person name="Kovalchuk A."/>
            <person name="Asiegbu F.O."/>
            <person name="Lackner G."/>
            <person name="Hoffmeister D."/>
            <person name="Rencoret J."/>
            <person name="Gutierrez A."/>
            <person name="Sun H."/>
            <person name="Lindquist E."/>
            <person name="Barry K."/>
            <person name="Riley R."/>
            <person name="Grigoriev I.V."/>
            <person name="Henrissat B."/>
            <person name="Kues U."/>
            <person name="Berka R.M."/>
            <person name="Martinez A.T."/>
            <person name="Covert S.F."/>
            <person name="Blanchette R.A."/>
            <person name="Cullen D."/>
        </authorList>
    </citation>
    <scope>NUCLEOTIDE SEQUENCE [LARGE SCALE GENOMIC DNA]</scope>
    <source>
        <strain evidence="2 3">11061_1 CR5-6</strain>
    </source>
</reference>